<keyword evidence="1" id="KW-0732">Signal</keyword>
<feature type="chain" id="PRO_5019220553" description="Secreted protein" evidence="1">
    <location>
        <begin position="23"/>
        <end position="66"/>
    </location>
</feature>
<proteinExistence type="predicted"/>
<feature type="signal peptide" evidence="1">
    <location>
        <begin position="1"/>
        <end position="22"/>
    </location>
</feature>
<evidence type="ECO:0008006" key="4">
    <source>
        <dbReference type="Google" id="ProtNLM"/>
    </source>
</evidence>
<evidence type="ECO:0000313" key="2">
    <source>
        <dbReference type="EMBL" id="RRT79224.1"/>
    </source>
</evidence>
<reference evidence="2 3" key="1">
    <citation type="journal article" date="2014" name="Agronomy (Basel)">
        <title>A Draft Genome Sequence for Ensete ventricosum, the Drought-Tolerant Tree Against Hunger.</title>
        <authorList>
            <person name="Harrison J."/>
            <person name="Moore K.A."/>
            <person name="Paszkiewicz K."/>
            <person name="Jones T."/>
            <person name="Grant M."/>
            <person name="Ambacheew D."/>
            <person name="Muzemil S."/>
            <person name="Studholme D.J."/>
        </authorList>
    </citation>
    <scope>NUCLEOTIDE SEQUENCE [LARGE SCALE GENOMIC DNA]</scope>
</reference>
<dbReference type="EMBL" id="AMZH03001461">
    <property type="protein sequence ID" value="RRT79224.1"/>
    <property type="molecule type" value="Genomic_DNA"/>
</dbReference>
<comment type="caution">
    <text evidence="2">The sequence shown here is derived from an EMBL/GenBank/DDBJ whole genome shotgun (WGS) entry which is preliminary data.</text>
</comment>
<name>A0A427ASI4_ENSVE</name>
<accession>A0A427ASI4</accession>
<protein>
    <recommendedName>
        <fullName evidence="4">Secreted protein</fullName>
    </recommendedName>
</protein>
<dbReference type="Proteomes" id="UP000287651">
    <property type="component" value="Unassembled WGS sequence"/>
</dbReference>
<evidence type="ECO:0000256" key="1">
    <source>
        <dbReference type="SAM" id="SignalP"/>
    </source>
</evidence>
<organism evidence="2 3">
    <name type="scientific">Ensete ventricosum</name>
    <name type="common">Abyssinian banana</name>
    <name type="synonym">Musa ensete</name>
    <dbReference type="NCBI Taxonomy" id="4639"/>
    <lineage>
        <taxon>Eukaryota</taxon>
        <taxon>Viridiplantae</taxon>
        <taxon>Streptophyta</taxon>
        <taxon>Embryophyta</taxon>
        <taxon>Tracheophyta</taxon>
        <taxon>Spermatophyta</taxon>
        <taxon>Magnoliopsida</taxon>
        <taxon>Liliopsida</taxon>
        <taxon>Zingiberales</taxon>
        <taxon>Musaceae</taxon>
        <taxon>Ensete</taxon>
    </lineage>
</organism>
<dbReference type="AlphaFoldDB" id="A0A427ASI4"/>
<evidence type="ECO:0000313" key="3">
    <source>
        <dbReference type="Proteomes" id="UP000287651"/>
    </source>
</evidence>
<gene>
    <name evidence="2" type="ORF">B296_00000002</name>
</gene>
<sequence length="66" mass="7670">MLVETTLVLLTLILGCLGPTTSFNRTNKLRGFSNAFHSLSVSPRLVLWLRHSLFYLRQHKHPMRLH</sequence>